<dbReference type="InterPro" id="IPR004838">
    <property type="entry name" value="NHTrfase_class1_PyrdxlP-BS"/>
</dbReference>
<feature type="transmembrane region" description="Helical" evidence="3">
    <location>
        <begin position="6"/>
        <end position="26"/>
    </location>
</feature>
<proteinExistence type="inferred from homology"/>
<dbReference type="PANTHER" id="PTHR43795:SF39">
    <property type="entry name" value="AMINOTRANSFERASE CLASS I_CLASSII DOMAIN-CONTAINING PROTEIN"/>
    <property type="match status" value="1"/>
</dbReference>
<dbReference type="InterPro" id="IPR027471">
    <property type="entry name" value="YbeD-like_sf"/>
</dbReference>
<dbReference type="InterPro" id="IPR007454">
    <property type="entry name" value="UPF0250_YbeD-like"/>
</dbReference>
<dbReference type="InterPro" id="IPR050478">
    <property type="entry name" value="Ethylene_sulfur-biosynth"/>
</dbReference>
<evidence type="ECO:0000256" key="1">
    <source>
        <dbReference type="ARBA" id="ARBA00007441"/>
    </source>
</evidence>
<dbReference type="Gene3D" id="3.30.70.260">
    <property type="match status" value="1"/>
</dbReference>
<keyword evidence="3" id="KW-0472">Membrane</keyword>
<dbReference type="GO" id="GO:0006520">
    <property type="term" value="P:amino acid metabolic process"/>
    <property type="evidence" value="ECO:0007669"/>
    <property type="project" value="TreeGrafter"/>
</dbReference>
<name>A0A9W7GJP9_9STRA</name>
<dbReference type="SUPFAM" id="SSF53383">
    <property type="entry name" value="PLP-dependent transferases"/>
    <property type="match status" value="1"/>
</dbReference>
<keyword evidence="2" id="KW-0663">Pyridoxal phosphate</keyword>
<reference evidence="6" key="1">
    <citation type="journal article" date="2023" name="Commun. Biol.">
        <title>Genome analysis of Parmales, the sister group of diatoms, reveals the evolutionary specialization of diatoms from phago-mixotrophs to photoautotrophs.</title>
        <authorList>
            <person name="Ban H."/>
            <person name="Sato S."/>
            <person name="Yoshikawa S."/>
            <person name="Yamada K."/>
            <person name="Nakamura Y."/>
            <person name="Ichinomiya M."/>
            <person name="Sato N."/>
            <person name="Blanc-Mathieu R."/>
            <person name="Endo H."/>
            <person name="Kuwata A."/>
            <person name="Ogata H."/>
        </authorList>
    </citation>
    <scope>NUCLEOTIDE SEQUENCE [LARGE SCALE GENOMIC DNA]</scope>
</reference>
<dbReference type="Gene3D" id="3.90.1150.10">
    <property type="entry name" value="Aspartate Aminotransferase, domain 1"/>
    <property type="match status" value="1"/>
</dbReference>
<accession>A0A9W7GJP9</accession>
<comment type="caution">
    <text evidence="5">The sequence shown here is derived from an EMBL/GenBank/DDBJ whole genome shotgun (WGS) entry which is preliminary data.</text>
</comment>
<dbReference type="Proteomes" id="UP001165065">
    <property type="component" value="Unassembled WGS sequence"/>
</dbReference>
<gene>
    <name evidence="5" type="ORF">TrCOL_g6569</name>
</gene>
<dbReference type="InterPro" id="IPR015422">
    <property type="entry name" value="PyrdxlP-dep_Trfase_small"/>
</dbReference>
<dbReference type="AlphaFoldDB" id="A0A9W7GJP9"/>
<comment type="similarity">
    <text evidence="1">Belongs to the class-I pyridoxal-phosphate-dependent aminotransferase family.</text>
</comment>
<dbReference type="EMBL" id="BRYA01001534">
    <property type="protein sequence ID" value="GMI45120.1"/>
    <property type="molecule type" value="Genomic_DNA"/>
</dbReference>
<keyword evidence="3" id="KW-0812">Transmembrane</keyword>
<dbReference type="InterPro" id="IPR004839">
    <property type="entry name" value="Aminotransferase_I/II_large"/>
</dbReference>
<dbReference type="Gene3D" id="3.40.640.10">
    <property type="entry name" value="Type I PLP-dependent aspartate aminotransferase-like (Major domain)"/>
    <property type="match status" value="1"/>
</dbReference>
<keyword evidence="3" id="KW-1133">Transmembrane helix</keyword>
<dbReference type="Pfam" id="PF04359">
    <property type="entry name" value="DUF493"/>
    <property type="match status" value="1"/>
</dbReference>
<protein>
    <recommendedName>
        <fullName evidence="4">Aminotransferase class I/classII large domain-containing protein</fullName>
    </recommendedName>
</protein>
<keyword evidence="6" id="KW-1185">Reference proteome</keyword>
<dbReference type="PANTHER" id="PTHR43795">
    <property type="entry name" value="BIFUNCTIONAL ASPARTATE AMINOTRANSFERASE AND GLUTAMATE/ASPARTATE-PREPHENATE AMINOTRANSFERASE-RELATED"/>
    <property type="match status" value="1"/>
</dbReference>
<dbReference type="SUPFAM" id="SSF117991">
    <property type="entry name" value="YbeD/HP0495-like"/>
    <property type="match status" value="1"/>
</dbReference>
<evidence type="ECO:0000256" key="3">
    <source>
        <dbReference type="SAM" id="Phobius"/>
    </source>
</evidence>
<dbReference type="Pfam" id="PF00155">
    <property type="entry name" value="Aminotran_1_2"/>
    <property type="match status" value="1"/>
</dbReference>
<sequence length="284" mass="31196">MLYTVLIIVVLLNGLISTSSFIITSLSKDFAMSGLRVGVGVVGGSDTRKGTAKVNDMCQVSSHTQVLVEEMLKDEVWVKEFKEEQGRRVKDRYDRVKEALRGTGVRWVEAKAGMFIWMDCRGIMREGETEEELNGRLVEHGVMMTPGESMGMKGGGWFRCVFTAVDDQGFETLIKRLEGLGELRGGVSGGGGGGGGWGDEGPLAGLLKFPSRMKIKVVGPNDDGFVSDITQAVKGVEDVQVENVGRNNKGKWTSVSFDVDVENEQVMRNIYEAIDKDDRVKFKL</sequence>
<evidence type="ECO:0000313" key="5">
    <source>
        <dbReference type="EMBL" id="GMI45120.1"/>
    </source>
</evidence>
<dbReference type="GO" id="GO:0008483">
    <property type="term" value="F:transaminase activity"/>
    <property type="evidence" value="ECO:0007669"/>
    <property type="project" value="TreeGrafter"/>
</dbReference>
<evidence type="ECO:0000256" key="2">
    <source>
        <dbReference type="ARBA" id="ARBA00022898"/>
    </source>
</evidence>
<organism evidence="5 6">
    <name type="scientific">Triparma columacea</name>
    <dbReference type="NCBI Taxonomy" id="722753"/>
    <lineage>
        <taxon>Eukaryota</taxon>
        <taxon>Sar</taxon>
        <taxon>Stramenopiles</taxon>
        <taxon>Ochrophyta</taxon>
        <taxon>Bolidophyceae</taxon>
        <taxon>Parmales</taxon>
        <taxon>Triparmaceae</taxon>
        <taxon>Triparma</taxon>
    </lineage>
</organism>
<dbReference type="GO" id="GO:0030170">
    <property type="term" value="F:pyridoxal phosphate binding"/>
    <property type="evidence" value="ECO:0007669"/>
    <property type="project" value="InterPro"/>
</dbReference>
<dbReference type="OrthoDB" id="691673at2759"/>
<dbReference type="PROSITE" id="PS00105">
    <property type="entry name" value="AA_TRANSFER_CLASS_1"/>
    <property type="match status" value="1"/>
</dbReference>
<feature type="domain" description="Aminotransferase class I/classII large" evidence="4">
    <location>
        <begin position="21"/>
        <end position="177"/>
    </location>
</feature>
<dbReference type="InterPro" id="IPR015424">
    <property type="entry name" value="PyrdxlP-dep_Trfase"/>
</dbReference>
<dbReference type="InterPro" id="IPR015421">
    <property type="entry name" value="PyrdxlP-dep_Trfase_major"/>
</dbReference>
<evidence type="ECO:0000259" key="4">
    <source>
        <dbReference type="Pfam" id="PF00155"/>
    </source>
</evidence>
<evidence type="ECO:0000313" key="6">
    <source>
        <dbReference type="Proteomes" id="UP001165065"/>
    </source>
</evidence>